<dbReference type="OrthoDB" id="9814308at2"/>
<dbReference type="Proteomes" id="UP000256253">
    <property type="component" value="Unassembled WGS sequence"/>
</dbReference>
<dbReference type="AlphaFoldDB" id="A0A3D9URR8"/>
<accession>A0A3D9URR8</accession>
<dbReference type="InterPro" id="IPR020084">
    <property type="entry name" value="NUDIX_hydrolase_CS"/>
</dbReference>
<evidence type="ECO:0000256" key="1">
    <source>
        <dbReference type="ARBA" id="ARBA00001946"/>
    </source>
</evidence>
<comment type="caution">
    <text evidence="4">The sequence shown here is derived from an EMBL/GenBank/DDBJ whole genome shotgun (WGS) entry which is preliminary data.</text>
</comment>
<gene>
    <name evidence="4" type="ORF">DFJ65_2229</name>
</gene>
<evidence type="ECO:0000259" key="3">
    <source>
        <dbReference type="PROSITE" id="PS51462"/>
    </source>
</evidence>
<dbReference type="Pfam" id="PF00293">
    <property type="entry name" value="NUDIX"/>
    <property type="match status" value="1"/>
</dbReference>
<dbReference type="PANTHER" id="PTHR43046:SF16">
    <property type="entry name" value="ADP-RIBOSE PYROPHOSPHATASE YJHB-RELATED"/>
    <property type="match status" value="1"/>
</dbReference>
<keyword evidence="5" id="KW-1185">Reference proteome</keyword>
<dbReference type="PROSITE" id="PS00893">
    <property type="entry name" value="NUDIX_BOX"/>
    <property type="match status" value="1"/>
</dbReference>
<proteinExistence type="predicted"/>
<protein>
    <submittedName>
        <fullName evidence="4">ADP-ribose pyrophosphatase YjhB (NUDIX family)</fullName>
    </submittedName>
</protein>
<dbReference type="Gene3D" id="3.90.79.10">
    <property type="entry name" value="Nucleoside Triphosphate Pyrophosphohydrolase"/>
    <property type="match status" value="1"/>
</dbReference>
<dbReference type="PANTHER" id="PTHR43046">
    <property type="entry name" value="GDP-MANNOSE MANNOSYL HYDROLASE"/>
    <property type="match status" value="1"/>
</dbReference>
<sequence length="168" mass="18473">MGMSDYVAGLRSKVGNDLVLLPGVTGVVMRGTPDSREVLAVRRSENGVWTLISGAIDPGEQAHEAMVREIHEETTLQARITRLLWVQTLPRSTYPNGDQTQYYDIAFLCEAVAGEAKVGDDESSAVAWFPIDALPELDDRYRKTLTLALESSHDVYLGPEGLRPEDLA</sequence>
<name>A0A3D9URR8_9MICO</name>
<dbReference type="CDD" id="cd18879">
    <property type="entry name" value="NUDIX_Hydrolase"/>
    <property type="match status" value="1"/>
</dbReference>
<dbReference type="InterPro" id="IPR000086">
    <property type="entry name" value="NUDIX_hydrolase_dom"/>
</dbReference>
<evidence type="ECO:0000256" key="2">
    <source>
        <dbReference type="ARBA" id="ARBA00022801"/>
    </source>
</evidence>
<reference evidence="4 5" key="1">
    <citation type="submission" date="2018-08" db="EMBL/GenBank/DDBJ databases">
        <title>Sequencing the genomes of 1000 actinobacteria strains.</title>
        <authorList>
            <person name="Klenk H.-P."/>
        </authorList>
    </citation>
    <scope>NUCLEOTIDE SEQUENCE [LARGE SCALE GENOMIC DNA]</scope>
    <source>
        <strain evidence="4 5">DSM 22967</strain>
    </source>
</reference>
<dbReference type="GO" id="GO:0016787">
    <property type="term" value="F:hydrolase activity"/>
    <property type="evidence" value="ECO:0007669"/>
    <property type="project" value="UniProtKB-KW"/>
</dbReference>
<organism evidence="4 5">
    <name type="scientific">Calidifontibacter indicus</name>
    <dbReference type="NCBI Taxonomy" id="419650"/>
    <lineage>
        <taxon>Bacteria</taxon>
        <taxon>Bacillati</taxon>
        <taxon>Actinomycetota</taxon>
        <taxon>Actinomycetes</taxon>
        <taxon>Micrococcales</taxon>
        <taxon>Dermacoccaceae</taxon>
        <taxon>Calidifontibacter</taxon>
    </lineage>
</organism>
<dbReference type="SUPFAM" id="SSF55811">
    <property type="entry name" value="Nudix"/>
    <property type="match status" value="1"/>
</dbReference>
<evidence type="ECO:0000313" key="5">
    <source>
        <dbReference type="Proteomes" id="UP000256253"/>
    </source>
</evidence>
<dbReference type="PROSITE" id="PS51462">
    <property type="entry name" value="NUDIX"/>
    <property type="match status" value="1"/>
</dbReference>
<evidence type="ECO:0000313" key="4">
    <source>
        <dbReference type="EMBL" id="REF31183.1"/>
    </source>
</evidence>
<keyword evidence="2" id="KW-0378">Hydrolase</keyword>
<dbReference type="InterPro" id="IPR015797">
    <property type="entry name" value="NUDIX_hydrolase-like_dom_sf"/>
</dbReference>
<feature type="domain" description="Nudix hydrolase" evidence="3">
    <location>
        <begin position="19"/>
        <end position="151"/>
    </location>
</feature>
<comment type="cofactor">
    <cofactor evidence="1">
        <name>Mg(2+)</name>
        <dbReference type="ChEBI" id="CHEBI:18420"/>
    </cofactor>
</comment>
<dbReference type="EMBL" id="QTUA01000001">
    <property type="protein sequence ID" value="REF31183.1"/>
    <property type="molecule type" value="Genomic_DNA"/>
</dbReference>